<dbReference type="Pfam" id="PF04122">
    <property type="entry name" value="CW_binding_2"/>
    <property type="match status" value="2"/>
</dbReference>
<dbReference type="Gene3D" id="3.40.50.12090">
    <property type="match status" value="1"/>
</dbReference>
<dbReference type="AlphaFoldDB" id="A0A1H1PVD0"/>
<accession>A0A1H1PVD0</accession>
<proteinExistence type="predicted"/>
<evidence type="ECO:0000313" key="2">
    <source>
        <dbReference type="Proteomes" id="UP000199649"/>
    </source>
</evidence>
<name>A0A1H1PVD0_9MICO</name>
<dbReference type="PANTHER" id="PTHR30032">
    <property type="entry name" value="N-ACETYLMURAMOYL-L-ALANINE AMIDASE-RELATED"/>
    <property type="match status" value="1"/>
</dbReference>
<evidence type="ECO:0000313" key="1">
    <source>
        <dbReference type="EMBL" id="SDS15125.1"/>
    </source>
</evidence>
<dbReference type="OrthoDB" id="2004788at2"/>
<dbReference type="InterPro" id="IPR007253">
    <property type="entry name" value="Cell_wall-bd_2"/>
</dbReference>
<keyword evidence="2" id="KW-1185">Reference proteome</keyword>
<dbReference type="STRING" id="684552.SAMN04489719_1656"/>
<dbReference type="EMBL" id="LT629734">
    <property type="protein sequence ID" value="SDS15125.1"/>
    <property type="molecule type" value="Genomic_DNA"/>
</dbReference>
<reference evidence="2" key="1">
    <citation type="submission" date="2016-10" db="EMBL/GenBank/DDBJ databases">
        <authorList>
            <person name="Varghese N."/>
            <person name="Submissions S."/>
        </authorList>
    </citation>
    <scope>NUCLEOTIDE SEQUENCE [LARGE SCALE GENOMIC DNA]</scope>
    <source>
        <strain evidence="2">DSM 22965</strain>
    </source>
</reference>
<organism evidence="1 2">
    <name type="scientific">Agrococcus carbonis</name>
    <dbReference type="NCBI Taxonomy" id="684552"/>
    <lineage>
        <taxon>Bacteria</taxon>
        <taxon>Bacillati</taxon>
        <taxon>Actinomycetota</taxon>
        <taxon>Actinomycetes</taxon>
        <taxon>Micrococcales</taxon>
        <taxon>Microbacteriaceae</taxon>
        <taxon>Agrococcus</taxon>
    </lineage>
</organism>
<dbReference type="RefSeq" id="WP_092666575.1">
    <property type="nucleotide sequence ID" value="NZ_LT629734.1"/>
</dbReference>
<dbReference type="InterPro" id="IPR051922">
    <property type="entry name" value="Bact_Sporulation_Assoc"/>
</dbReference>
<sequence>MPPTPRAAARPLRLLVLAAALTVVTIAATLLPVGAAQATLPRSLDWIGGKDLYATSALMSQQLGGASTVYLTSGESGGDALAVPPAAAAADAHVLMVRRDSVPSVVAAELRRLNPRTVNVVGSRSVLSDRLWAGVRAILPRATIRRVGTNSGDRVDSALALARDLQRANGQMGPVAFIIGQNGYSDGLATGNVAARLGAPLIPAMGTPSRWAQRVAPVLQEAGQVFFIGSRSVLPEAYMDALYQLIPGDVERIYGSDRYRTNAAVVDRFVYGVGADRVFLIAGNGHGDTIGASVLATELDSIMMLSGRTCHAHGAIAQQVDRLDVRRITGIGTKHWITSDALRFRLCGGGSYAGTTPRFAPGTVMGQPLANATSFTREQQWAGQRYGTFRGIRASGQAGSTLIALPAGARSGVVTLTHAGTDVSVESLDAGLGPHDWPLLDYGDRTRGATGVFLSEFRTDPAPRYLRVEADGAWSLTVRDLRHTPMLRWSGTEDAVGLWGGRDAWARTTVLGDSLSIQQVSFYYWRDYEVLQGSGGQSVTGAIDAGPSLIVIDSDGTGDDSWRLQVTAR</sequence>
<protein>
    <submittedName>
        <fullName evidence="1">Putative cell wall binding repeat 2</fullName>
    </submittedName>
</protein>
<dbReference type="PANTHER" id="PTHR30032:SF8">
    <property type="entry name" value="GERMINATION-SPECIFIC N-ACETYLMURAMOYL-L-ALANINE AMIDASE"/>
    <property type="match status" value="1"/>
</dbReference>
<dbReference type="Proteomes" id="UP000199649">
    <property type="component" value="Chromosome I"/>
</dbReference>
<gene>
    <name evidence="1" type="ORF">SAMN04489719_1656</name>
</gene>